<evidence type="ECO:0000313" key="2">
    <source>
        <dbReference type="EMBL" id="AJE02007.1"/>
    </source>
</evidence>
<proteinExistence type="predicted"/>
<dbReference type="HOGENOM" id="CLU_2787955_0_0_7"/>
<keyword evidence="3" id="KW-1185">Reference proteome</keyword>
<dbReference type="OrthoDB" id="5398260at2"/>
<accession>A0A0B5B633</accession>
<dbReference type="AlphaFoldDB" id="A0A0B5B633"/>
<organism evidence="2 3">
    <name type="scientific">Geobacter pickeringii</name>
    <dbReference type="NCBI Taxonomy" id="345632"/>
    <lineage>
        <taxon>Bacteria</taxon>
        <taxon>Pseudomonadati</taxon>
        <taxon>Thermodesulfobacteriota</taxon>
        <taxon>Desulfuromonadia</taxon>
        <taxon>Geobacterales</taxon>
        <taxon>Geobacteraceae</taxon>
        <taxon>Geobacter</taxon>
    </lineage>
</organism>
<dbReference type="RefSeq" id="WP_039739415.1">
    <property type="nucleotide sequence ID" value="NZ_CP009788.1"/>
</dbReference>
<protein>
    <submittedName>
        <fullName evidence="2">Uncharacterized protein</fullName>
    </submittedName>
</protein>
<evidence type="ECO:0000256" key="1">
    <source>
        <dbReference type="SAM" id="MobiDB-lite"/>
    </source>
</evidence>
<name>A0A0B5B633_9BACT</name>
<sequence>MELTIDEHKLIVEFRRLGPAGRKQLLDHLSLLLTKGEPENDLPPADRCALQQEEERPEASGEPIFTE</sequence>
<dbReference type="EMBL" id="CP009788">
    <property type="protein sequence ID" value="AJE02007.1"/>
    <property type="molecule type" value="Genomic_DNA"/>
</dbReference>
<gene>
    <name evidence="2" type="ORF">GPICK_00235</name>
</gene>
<evidence type="ECO:0000313" key="3">
    <source>
        <dbReference type="Proteomes" id="UP000057609"/>
    </source>
</evidence>
<dbReference type="KEGG" id="gpi:GPICK_00235"/>
<reference evidence="2 3" key="1">
    <citation type="journal article" date="2015" name="Genome Announc.">
        <title>Complete Genome of Geobacter pickeringii G13T, a Metal-Reducing Isolate from Sedimentary Kaolin Deposits.</title>
        <authorList>
            <person name="Badalamenti J.P."/>
            <person name="Bond D.R."/>
        </authorList>
    </citation>
    <scope>NUCLEOTIDE SEQUENCE [LARGE SCALE GENOMIC DNA]</scope>
    <source>
        <strain evidence="2 3">G13</strain>
    </source>
</reference>
<dbReference type="Proteomes" id="UP000057609">
    <property type="component" value="Chromosome"/>
</dbReference>
<feature type="region of interest" description="Disordered" evidence="1">
    <location>
        <begin position="35"/>
        <end position="67"/>
    </location>
</feature>